<keyword evidence="2" id="KW-0812">Transmembrane</keyword>
<dbReference type="PANTHER" id="PTHR12697">
    <property type="entry name" value="PBS LYASE HEAT-LIKE PROTEIN"/>
    <property type="match status" value="1"/>
</dbReference>
<dbReference type="InterPro" id="IPR011989">
    <property type="entry name" value="ARM-like"/>
</dbReference>
<comment type="function">
    <text evidence="1">Catalyzes the hydroxylation of the N(6)-(4-aminobutyl)-L-lysine intermediate produced by deoxyhypusine synthase/DHPS on a critical lysine of the eukaryotic translation initiation factor 5A/eIF-5A. This is the second step of the post-translational modification of that lysine into an unusual amino acid residue named hypusine. Hypusination is unique to mature eIF-5A factor and is essential for its function.</text>
</comment>
<dbReference type="Gene3D" id="1.25.10.10">
    <property type="entry name" value="Leucine-rich Repeat Variant"/>
    <property type="match status" value="2"/>
</dbReference>
<dbReference type="eggNOG" id="arCOG02967">
    <property type="taxonomic scope" value="Archaea"/>
</dbReference>
<name>L0HED0_METFS</name>
<dbReference type="SMART" id="SM00185">
    <property type="entry name" value="ARM"/>
    <property type="match status" value="2"/>
</dbReference>
<evidence type="ECO:0000256" key="2">
    <source>
        <dbReference type="SAM" id="Phobius"/>
    </source>
</evidence>
<dbReference type="GeneID" id="14309264"/>
<dbReference type="PANTHER" id="PTHR12697:SF5">
    <property type="entry name" value="DEOXYHYPUSINE HYDROXYLASE"/>
    <property type="match status" value="1"/>
</dbReference>
<organism evidence="3 4">
    <name type="scientific">Methanoregula formicica (strain DSM 22288 / NBRC 105244 / SMSP)</name>
    <dbReference type="NCBI Taxonomy" id="593750"/>
    <lineage>
        <taxon>Archaea</taxon>
        <taxon>Methanobacteriati</taxon>
        <taxon>Methanobacteriota</taxon>
        <taxon>Stenosarchaea group</taxon>
        <taxon>Methanomicrobia</taxon>
        <taxon>Methanomicrobiales</taxon>
        <taxon>Methanoregulaceae</taxon>
        <taxon>Methanoregula</taxon>
    </lineage>
</organism>
<dbReference type="EMBL" id="CP003167">
    <property type="protein sequence ID" value="AGB01653.1"/>
    <property type="molecule type" value="Genomic_DNA"/>
</dbReference>
<dbReference type="SMART" id="SM00567">
    <property type="entry name" value="EZ_HEAT"/>
    <property type="match status" value="4"/>
</dbReference>
<dbReference type="eggNOG" id="arCOG03293">
    <property type="taxonomic scope" value="Archaea"/>
</dbReference>
<dbReference type="OrthoDB" id="142930at2157"/>
<dbReference type="InParanoid" id="L0HED0"/>
<dbReference type="PROSITE" id="PS50077">
    <property type="entry name" value="HEAT_REPEAT"/>
    <property type="match status" value="1"/>
</dbReference>
<evidence type="ECO:0000256" key="1">
    <source>
        <dbReference type="ARBA" id="ARBA00045876"/>
    </source>
</evidence>
<dbReference type="RefSeq" id="WP_015284617.1">
    <property type="nucleotide sequence ID" value="NC_019943.1"/>
</dbReference>
<keyword evidence="3" id="KW-0456">Lyase</keyword>
<accession>L0HED0</accession>
<reference evidence="3 4" key="2">
    <citation type="journal article" date="2014" name="Genome Announc.">
        <title>Complete Genome Sequence of Methanoregula formicica SMSPT, a Mesophilic Hydrogenotrophic Methanogen Isolated from a Methanogenic Upflow Anaerobic Sludge Blanket Reactor.</title>
        <authorList>
            <person name="Yamamoto K."/>
            <person name="Tamaki H."/>
            <person name="Cadillo-Quiroz H."/>
            <person name="Imachi H."/>
            <person name="Kyrpides N."/>
            <person name="Woyke T."/>
            <person name="Goodwin L."/>
            <person name="Zinder S.H."/>
            <person name="Kamagata Y."/>
            <person name="Liu W.T."/>
        </authorList>
    </citation>
    <scope>NUCLEOTIDE SEQUENCE [LARGE SCALE GENOMIC DNA]</scope>
    <source>
        <strain evidence="4">DSM 22288 / NBRC 105244 / SMSP</strain>
    </source>
</reference>
<dbReference type="KEGG" id="mfo:Metfor_0591"/>
<evidence type="ECO:0000313" key="4">
    <source>
        <dbReference type="Proteomes" id="UP000010824"/>
    </source>
</evidence>
<reference evidence="4" key="1">
    <citation type="submission" date="2011-12" db="EMBL/GenBank/DDBJ databases">
        <title>Complete sequence of Methanoregula formicicum SMSP.</title>
        <authorList>
            <person name="Lucas S."/>
            <person name="Han J."/>
            <person name="Lapidus A."/>
            <person name="Cheng J.-F."/>
            <person name="Goodwin L."/>
            <person name="Pitluck S."/>
            <person name="Peters L."/>
            <person name="Ovchinnikova G."/>
            <person name="Teshima H."/>
            <person name="Detter J.C."/>
            <person name="Han C."/>
            <person name="Tapia R."/>
            <person name="Land M."/>
            <person name="Hauser L."/>
            <person name="Kyrpides N."/>
            <person name="Ivanova N."/>
            <person name="Pagani I."/>
            <person name="Imachi H."/>
            <person name="Tamaki H."/>
            <person name="Sekiguchi Y."/>
            <person name="Kamagata Y."/>
            <person name="Cadillo-Quiroz H."/>
            <person name="Zinder S."/>
            <person name="Liu W.-T."/>
            <person name="Woyke T."/>
        </authorList>
    </citation>
    <scope>NUCLEOTIDE SEQUENCE [LARGE SCALE GENOMIC DNA]</scope>
    <source>
        <strain evidence="4">DSM 22288 / NBRC 105244 / SMSP</strain>
    </source>
</reference>
<dbReference type="Proteomes" id="UP000010824">
    <property type="component" value="Chromosome"/>
</dbReference>
<feature type="transmembrane region" description="Helical" evidence="2">
    <location>
        <begin position="249"/>
        <end position="266"/>
    </location>
</feature>
<proteinExistence type="predicted"/>
<dbReference type="AlphaFoldDB" id="L0HED0"/>
<feature type="transmembrane region" description="Helical" evidence="2">
    <location>
        <begin position="296"/>
        <end position="313"/>
    </location>
</feature>
<dbReference type="STRING" id="593750.Metfor_0591"/>
<dbReference type="SUPFAM" id="SSF48371">
    <property type="entry name" value="ARM repeat"/>
    <property type="match status" value="1"/>
</dbReference>
<protein>
    <submittedName>
        <fullName evidence="3">PBS lyase HEAT-like repeat protein</fullName>
    </submittedName>
</protein>
<evidence type="ECO:0000313" key="3">
    <source>
        <dbReference type="EMBL" id="AGB01653.1"/>
    </source>
</evidence>
<gene>
    <name evidence="3" type="ordered locus">Metfor_0591</name>
</gene>
<keyword evidence="2" id="KW-1133">Transmembrane helix</keyword>
<dbReference type="InterPro" id="IPR021133">
    <property type="entry name" value="HEAT_type_2"/>
</dbReference>
<dbReference type="InterPro" id="IPR004155">
    <property type="entry name" value="PBS_lyase_HEAT"/>
</dbReference>
<dbReference type="GO" id="GO:0016491">
    <property type="term" value="F:oxidoreductase activity"/>
    <property type="evidence" value="ECO:0007669"/>
    <property type="project" value="TreeGrafter"/>
</dbReference>
<keyword evidence="4" id="KW-1185">Reference proteome</keyword>
<keyword evidence="2" id="KW-0472">Membrane</keyword>
<dbReference type="InterPro" id="IPR000225">
    <property type="entry name" value="Armadillo"/>
</dbReference>
<sequence>MVPQDLFLGRTPDITMLEEECDIPALISHLASREPDIQVAAAEALARMGSPATGPLIAALRTRKRARRLGIIAALGQIGDVQALDALDGLTKDQSSEIRWQACIALGQIEGGGAVPVLLFSLRDRDKYVRYASAVSLNKAGYVPETDDDRAWFSAGMQDWERLTALRNAAVPVLTSLLSDPDADLRRKAARALGAIGSSDAGPALLHALGDEDRQVRWEAMLASQMCEVPSMLLPRGLCRRPRLRKNPLVAGILNFLLPGLGYGYLGKWWGIMIFQIDITTTVWIFKYYGEANTYGILFPLYIILGVHAWYITKKMPEEPP</sequence>
<dbReference type="InterPro" id="IPR016024">
    <property type="entry name" value="ARM-type_fold"/>
</dbReference>
<dbReference type="GO" id="GO:0016829">
    <property type="term" value="F:lyase activity"/>
    <property type="evidence" value="ECO:0007669"/>
    <property type="project" value="UniProtKB-KW"/>
</dbReference>
<dbReference type="Pfam" id="PF13646">
    <property type="entry name" value="HEAT_2"/>
    <property type="match status" value="2"/>
</dbReference>
<dbReference type="HOGENOM" id="CLU_864984_0_0_2"/>